<feature type="compositionally biased region" description="Low complexity" evidence="3">
    <location>
        <begin position="2017"/>
        <end position="2036"/>
    </location>
</feature>
<keyword evidence="1" id="KW-0862">Zinc</keyword>
<feature type="region of interest" description="Disordered" evidence="3">
    <location>
        <begin position="4289"/>
        <end position="4311"/>
    </location>
</feature>
<keyword evidence="2" id="KW-0175">Coiled coil</keyword>
<evidence type="ECO:0000313" key="6">
    <source>
        <dbReference type="EnsemblMetazoa" id="HelroP190271"/>
    </source>
</evidence>
<feature type="region of interest" description="Disordered" evidence="3">
    <location>
        <begin position="2967"/>
        <end position="3024"/>
    </location>
</feature>
<feature type="region of interest" description="Disordered" evidence="3">
    <location>
        <begin position="2363"/>
        <end position="2442"/>
    </location>
</feature>
<feature type="region of interest" description="Disordered" evidence="3">
    <location>
        <begin position="1450"/>
        <end position="1475"/>
    </location>
</feature>
<dbReference type="STRING" id="6412.T1FRU5"/>
<keyword evidence="1" id="KW-0863">Zinc-finger</keyword>
<feature type="compositionally biased region" description="Basic residues" evidence="3">
    <location>
        <begin position="2657"/>
        <end position="2667"/>
    </location>
</feature>
<feature type="region of interest" description="Disordered" evidence="3">
    <location>
        <begin position="3533"/>
        <end position="3552"/>
    </location>
</feature>
<feature type="compositionally biased region" description="Low complexity" evidence="3">
    <location>
        <begin position="3595"/>
        <end position="3607"/>
    </location>
</feature>
<feature type="compositionally biased region" description="Low complexity" evidence="3">
    <location>
        <begin position="920"/>
        <end position="932"/>
    </location>
</feature>
<feature type="compositionally biased region" description="Basic and acidic residues" evidence="3">
    <location>
        <begin position="3311"/>
        <end position="3335"/>
    </location>
</feature>
<dbReference type="InParanoid" id="T1FRU5"/>
<feature type="compositionally biased region" description="Low complexity" evidence="3">
    <location>
        <begin position="2363"/>
        <end position="2374"/>
    </location>
</feature>
<feature type="region of interest" description="Disordered" evidence="3">
    <location>
        <begin position="3311"/>
        <end position="3474"/>
    </location>
</feature>
<feature type="region of interest" description="Disordered" evidence="3">
    <location>
        <begin position="3831"/>
        <end position="3874"/>
    </location>
</feature>
<dbReference type="GO" id="GO:0008270">
    <property type="term" value="F:zinc ion binding"/>
    <property type="evidence" value="ECO:0007669"/>
    <property type="project" value="UniProtKB-KW"/>
</dbReference>
<feature type="compositionally biased region" description="Low complexity" evidence="3">
    <location>
        <begin position="4359"/>
        <end position="4373"/>
    </location>
</feature>
<feature type="compositionally biased region" description="Low complexity" evidence="3">
    <location>
        <begin position="4600"/>
        <end position="4620"/>
    </location>
</feature>
<feature type="region of interest" description="Disordered" evidence="3">
    <location>
        <begin position="601"/>
        <end position="763"/>
    </location>
</feature>
<feature type="compositionally biased region" description="Acidic residues" evidence="3">
    <location>
        <begin position="671"/>
        <end position="686"/>
    </location>
</feature>
<proteinExistence type="predicted"/>
<feature type="coiled-coil region" evidence="2">
    <location>
        <begin position="279"/>
        <end position="306"/>
    </location>
</feature>
<feature type="region of interest" description="Disordered" evidence="3">
    <location>
        <begin position="4103"/>
        <end position="4136"/>
    </location>
</feature>
<feature type="compositionally biased region" description="Polar residues" evidence="3">
    <location>
        <begin position="3704"/>
        <end position="3718"/>
    </location>
</feature>
<evidence type="ECO:0000259" key="4">
    <source>
        <dbReference type="PROSITE" id="PS50157"/>
    </source>
</evidence>
<feature type="compositionally biased region" description="Polar residues" evidence="3">
    <location>
        <begin position="4761"/>
        <end position="4785"/>
    </location>
</feature>
<evidence type="ECO:0000256" key="2">
    <source>
        <dbReference type="SAM" id="Coils"/>
    </source>
</evidence>
<feature type="region of interest" description="Disordered" evidence="3">
    <location>
        <begin position="3953"/>
        <end position="4038"/>
    </location>
</feature>
<feature type="domain" description="C2H2-type" evidence="4">
    <location>
        <begin position="2721"/>
        <end position="2750"/>
    </location>
</feature>
<feature type="compositionally biased region" description="Basic and acidic residues" evidence="3">
    <location>
        <begin position="4022"/>
        <end position="4038"/>
    </location>
</feature>
<keyword evidence="7" id="KW-1185">Reference proteome</keyword>
<feature type="compositionally biased region" description="Low complexity" evidence="3">
    <location>
        <begin position="4470"/>
        <end position="4503"/>
    </location>
</feature>
<feature type="compositionally biased region" description="Low complexity" evidence="3">
    <location>
        <begin position="3998"/>
        <end position="4014"/>
    </location>
</feature>
<evidence type="ECO:0000313" key="7">
    <source>
        <dbReference type="Proteomes" id="UP000015101"/>
    </source>
</evidence>
<feature type="compositionally biased region" description="Basic and acidic residues" evidence="3">
    <location>
        <begin position="704"/>
        <end position="730"/>
    </location>
</feature>
<feature type="region of interest" description="Disordered" evidence="3">
    <location>
        <begin position="4396"/>
        <end position="4525"/>
    </location>
</feature>
<feature type="region of interest" description="Disordered" evidence="3">
    <location>
        <begin position="4359"/>
        <end position="4382"/>
    </location>
</feature>
<feature type="region of interest" description="Disordered" evidence="3">
    <location>
        <begin position="1397"/>
        <end position="1429"/>
    </location>
</feature>
<feature type="compositionally biased region" description="Low complexity" evidence="3">
    <location>
        <begin position="1139"/>
        <end position="1152"/>
    </location>
</feature>
<feature type="compositionally biased region" description="Polar residues" evidence="3">
    <location>
        <begin position="3358"/>
        <end position="3370"/>
    </location>
</feature>
<feature type="compositionally biased region" description="Low complexity" evidence="3">
    <location>
        <begin position="3441"/>
        <end position="3452"/>
    </location>
</feature>
<feature type="region of interest" description="Disordered" evidence="3">
    <location>
        <begin position="1975"/>
        <end position="2036"/>
    </location>
</feature>
<feature type="compositionally biased region" description="Basic and acidic residues" evidence="3">
    <location>
        <begin position="3428"/>
        <end position="3439"/>
    </location>
</feature>
<evidence type="ECO:0000313" key="5">
    <source>
        <dbReference type="EMBL" id="ESO11013.1"/>
    </source>
</evidence>
<feature type="compositionally biased region" description="Low complexity" evidence="3">
    <location>
        <begin position="1800"/>
        <end position="1812"/>
    </location>
</feature>
<dbReference type="SMART" id="SM00355">
    <property type="entry name" value="ZnF_C2H2"/>
    <property type="match status" value="7"/>
</dbReference>
<dbReference type="HOGENOM" id="CLU_223443_0_0_1"/>
<feature type="compositionally biased region" description="Polar residues" evidence="3">
    <location>
        <begin position="646"/>
        <end position="657"/>
    </location>
</feature>
<dbReference type="Proteomes" id="UP000015101">
    <property type="component" value="Unassembled WGS sequence"/>
</dbReference>
<dbReference type="SUPFAM" id="SSF57667">
    <property type="entry name" value="beta-beta-alpha zinc fingers"/>
    <property type="match status" value="1"/>
</dbReference>
<feature type="compositionally biased region" description="Polar residues" evidence="3">
    <location>
        <begin position="4430"/>
        <end position="4469"/>
    </location>
</feature>
<feature type="compositionally biased region" description="Basic residues" evidence="3">
    <location>
        <begin position="1915"/>
        <end position="1929"/>
    </location>
</feature>
<feature type="region of interest" description="Disordered" evidence="3">
    <location>
        <begin position="3696"/>
        <end position="3718"/>
    </location>
</feature>
<feature type="compositionally biased region" description="Basic and acidic residues" evidence="3">
    <location>
        <begin position="3395"/>
        <end position="3404"/>
    </location>
</feature>
<feature type="compositionally biased region" description="Low complexity" evidence="3">
    <location>
        <begin position="4692"/>
        <end position="4716"/>
    </location>
</feature>
<feature type="compositionally biased region" description="Basic and acidic residues" evidence="3">
    <location>
        <begin position="2570"/>
        <end position="2589"/>
    </location>
</feature>
<feature type="compositionally biased region" description="Basic residues" evidence="3">
    <location>
        <begin position="2878"/>
        <end position="2888"/>
    </location>
</feature>
<feature type="compositionally biased region" description="Polar residues" evidence="3">
    <location>
        <begin position="3337"/>
        <end position="3348"/>
    </location>
</feature>
<sequence length="4800" mass="529402">MSEQFELDVVNIFERNPTPETEADVVLVGQTSSNLLPQRHVAPTLSSLSTLSSPSSPSSPPSKPTTLQTSEAPSDVDIHFNGDLVTASTAVTLTTLPVTATTTLMIMRNDYNSTNDYIDINNNNIVDTDRQIVSSSTAVYIHPMITATTTTLISATATTFSTLSASIAHFTSQTSPTMASSCTSLLSLTLPSTSSSSSSLTSSNFLLTSSQSLISTKTSSTSSPLSATSSTTTSPDLNLSNISPLTYYNNNSNNVNNNNSTTSVGINKKKQKNLNDIIIKMLNDNAKSTNNNVNTVEDSINNINNNDNVNVADNNNDNVNVINDIQNQPNINDDNTLITSNNENNKKIIDVRASDDDRHIEDGANFKNHCHSAEFYLHNNTSLIGHITTNTTAATTFTATTAAAAESVALPGATTENTWSTIATFAAATFTTANSTTATTDYVDNLSPSSTIATLSFITSTTTDSAITSNTALTTLNVLDAESNFVDATTAATTTTTAAAATFSNAIAPSNSNDNMDYEGDDDDDDDDYGNLEIHVDDCSDEDDEEEKEDAEVVTAADKNDNMKQYKSISCLTDDVKDGDGDAGIDSNDDNGIASRCKLNNHNIVNDDDDNIKVSDGAIISDHDDDDDNNNNNNNNDDDDDEERNSNINGKDQTSLMTVRKIAVDPKLDDANDDEDDNDDDIGDCDDNTKNDINNNNDDDDDDRNCHQKNDKHKIDEGNDKKDDDDKNVDGDDDYEDNDGVIINNETLKNVSEKIPDDDDDSVCEKTRCNSIINSTVAAADDDDNHNNNNDNNYIIHADDDINSTTLLLERQDDINYDVDVLDVTAKSMGSVSAASNDNSTNDNNNNICNTIVNDTKTNHNNNIDNNNNSVDIAATTTTTTASATVSDLQIESVFQRLAVDDSCYDNDEALGNVIITNTSSGSSSNSGSSSSSGGGGYCNAAKVLTNYVSNSIVIDGLNYNDINVCPDSINNINIVNVINNSYNCRAVDDTNSSNNKSNLVDSSINNNINSVSDSINVDVIDVVDVHGDINKNTNHSIGNINNNKLDYDNKDDDDKCGKNNANDDNEDDDDDEEDDDIHVDDDISDENNVINHIYDHRTNINDHYNARNNNNNNNISEKSKDDDDDDNKNDNNDDDNNDIINNINEDGNNIEKPNRNKINNDNKNDEDDENDVHTVSKNDNKTVNDDEGGGGNNGGNDEDDGVLNLVVESKGSASELDRYLPNNTEGDSSINYNYYNNFYFNNNNNNSNNNNDNNNVSDNINVHHNNGDDGDDDKDDEEVSRANNRAGTKALEKNKIDEDDDDYGNDDEDVGDNDGKKKKISGDGNYKNDNFSLALHYHQQQQHQQQQQHHQQYQQQQQQMLESSFQKWQQHQQHLHPYHNLYQQQQHLFQQAQQQFYQQQLQHREQQQHQPSSTHATTDDTVTTTTQSWTPTTSFTSYTVATTSLQQAPSSSFSNTFSSSTSSTSSLSTSATINRSHLSPTSDFYQKETAKTKSMWRDKYLAEDSGMNFTSFSSIFRLEQCINSIAFNQQQLNNSCGSSGVGNGGRKKAEKLKLSADVARELQSFRMSLKMLGSADTNNNNTGINSGTNNINSNYSNDMAMYNSFDGYSQSNLPNYQTPKSSNKVVDDESKTAKSHKKKTSRKGKKSKDSESLLQDEALTATTATTPHVEAAKNCSNVSQTSQNVIPSKDIDGGDSKKSKAKKSRSRKKSKNDNSVETLTTTTPTSVVAAALVPATNTNATSGIVYNYNNSSFLDNGNNNNNINDCNNIDINIAVTPDVMSCQSEVAPTSGRNVKNKKSSSSSTRKSSCSSRRSKKKSNKNDGISLSTNDNIGDAVNNNGDVSDNNGDGDNVISDRRMSENIIYNKSSSSSGSNKIIKTFDYNNYNDDTLDNNNNSNNNIDHSSSNLDKSEASKKKKDRKRSKRKSSRSQKLGQGHSEEVECQDQGKSFLKSSEVEAAEKFSRRVKDVDSNVENNVDIFGNDNNKNDNDDDDDDNLSKVGTASAISTANITKGDNDNNNNNNNNDNNYNDYNNTGNSNRNYYANYDDANFNMVGHHHSSRHMYPSILNCDDNQNNVVAVTNNYTATTTTTTTCNNNNNNISAIDVVANDVNTNTSKDSRTSMTSTNSKNNAIPFFYDPSKTYFCLTCSYKVKRKGQLMKHLINSHNMYICTHCNSNFDSREQLNGHLILVHPSRFGRRLCKRCHGLFRVQEVDEHETSCSGEKQGWACDICGKKFRFVSLLKNHVDKAHKGVGDVHCNDSVEEIEDGGSAVEESLIKSDSDNKKKNDAKVSGISSAKSKKVSKKSKGNLNYLDDKEDEAKKENDKSSSVSKMADDVNDTRKCILQHETDVSPPIITMINASSAPMSSSPFSSSSPPPLPLNSSFSPFSPNSATLSPLPSSPKPPKLHKTKSMKPQSLESFQKKQQPSQPPPPQLIPTTPMYTPSGRKIKFFQCEHCPKFYRSMQSLKNHKLKNHVNDDGNNVKSLNISAAVDATPHMSADINAVSITTTTTTATTANTNNNSNDTIANNESSFNNTSCIAAVTNSINASTSITYATPVATATVDDDDDHVPPADDKMSGSYSVHDRSDSNTLNSFLEKICPGDVDNLPLSSSVADNKVTDDNLNNENYDFDSVKMNEQGKDITLAEQQNKVGSKDKKVKKRSKSSKKNLSNSTEQLSICTDQLTMAAANSLSSPEPVGPYLPVVTTPPPSSHLPLADGWFQCSYETCLKKFRKLEQVQKHEEKHPIDKIYKCDWPGCRKAYIHYANMYSHRSHHITAKPFICHVCSNAYWQKCSLNSHKARVHGIKNIINNVSTSAAASKDNEDGDDGANLSDYAQNEGSVKVDEKKISDESLPGSAASVKENGDSLNQTRQSSTVKPKKSRSKKSKKSIEVIEHAEPAVVKGMDESIKTAVVAGQKDVILNDDDDDSKTITSLSSEHANDICATTVETHNNSNKQLSFENLLPVDTGRISDDNAPGTDQSKNNEEENAKELKSRNNKRKYIRKSKQTDEKANSVKSKNKKCKKAKQEMVAECLMGDKQLDVQPVPTLNDSSDNTEIQTAENFENIQEMHDGQDDDHSTIEPSVSAVKEKPKRRTKCLFNSTKRRKNKRQKKEDLIIVDIHDEYVTQTDFNYANEENAMLETIADGSVTVSTIKVTKEFLTESVNEVSDNFAVNHIIPPLAKSEDNETGKFKNIYEFNESESETTATFKTTESKQKVKKKRTKSKEKPKSTKSLQPTSPSHHQSMEVEESINVDFLPSREGFEPQKTYLDRKRNNSMRSNEESNNHFSSESDIDFKDSTRTKAKLKRKLKAADLSRREEISSKRLKSNETEHLNVIKSNSKTTAADSSESDRCGNEGNVNPASTVASQDNSEHMSGKKIAKRRKNEVEVLLEDTLSRPAEKHPQNNRMSRRNQSFNYEPHSSTRHNSKSEENKEDKNHCKSSAAPAPASNKPENKKAVSHKVHVSTENSEVDASKIIEADNDKNADNISNVSDRPSSVSKLAKRRAEFTHERFSIDASDVKNAAKEKLLESLQANDANDVEREPSSEVGSKVDSFKNYSTISGCEELEKVPASRVDENSKTNVAVPMHNDPAGSIRSLTESSSSPTFSSRNLILKLKIKEVTRTNQSDRDDNKVVTLMNVSNLSEVSQQHDDDNSGNKSGATLQNSLQFVVADSTSEHHNVEDYFESYRPRNTAVEFDADPNEPTNNTGSTGDNDSQLSLIDSLEYLRITESVRQVDREIVAPDENNGGSENCEKQLSINADEDTATSGDHKIIENKMACVPDKNLHDENISESKVRKADTPAGNEEEDKNNVQPNYQEGNELEIERSQNELCGSKSDSEDQHCKDASSRNIFDKDGYGNNFDDMDDNEGYLRSVEPPATWRNYEYDDNNAYHRSSTTHESTKADEEESTSNVNSLQLNSDVNIDYTEDGGQQSKKYHLYHRNLNHSPESYLDKISVDDDNNNNNNNNSNNNTHHAAVDHQQQQRLHHEESERQQRSVSNDDSESNVNINDDIVVSSRSPCQKDENFDLVKSDSEEKSKINNDYTINKDIATKQLETNLDHSEHFSHKPLPKHTPDVSYHHKLSVENLADGQGYSSSTSILQQLTTAPSSSSSSSLIPRPPPTPSAIPTYPGESQKYDLASDKKFHPYPMSSLESLASLAPPNSNYFESDRRLPSNDRLHSDVSLHAPPFPSNTPYSNFPNYEAILSANRHKSYRYNDRPFDASIAAAYERPHPDFHYPQHPSPYYHHHPNFATDPRLFSQFLQSADPAAIDHQQRYYASQHAQNPGFADFQRGSSAASSGGTMFPMDGRRSGGFLPGGLTSASFTSLLAGSPYPSSIHDSYLSSIYSQQSYNNNLNSAAVAGSSSSSSNSNKNDHWSRNERPWTAAPQTDLSLYNQQSQQPQQPPQLNTNNSNNAANNNNGSVAGGSRKTSISSNEFNSPNHQSVTNTGSKKNSSRSTKNQDQTFYPASNSSNSTNNRSNNNNNNNNSYNYNNNNNTNSANMTSPRPNRNLATPGLVIPPPHPQKRLEEAYRHAAAAMGTSEHHGNQTPSAHHSPFMQQPPITPTPDPYVDPAAAFSGFNRYYYSAARDAVYRSQQRPHTAALQHQLQQQQQSAPLSPFSNAMNFASGLASSSDNFNPHVNASTTPNLLPGTTTTNNNNNMNNNNNSSNNNYPQAKTPAFSHHHHHHHQQQQQPQQNFHPNDNNNSSSNSNTNNVGRQHQSSNKSTNKSYNNANNNNNNASNNTNSNNSSNNANKIALPTSSGGFLNSNPQEFENAGNHISSDPYRQSVIYNMMPKYF</sequence>
<accession>T1FRU5</accession>
<feature type="region of interest" description="Disordered" evidence="3">
    <location>
        <begin position="2648"/>
        <end position="2674"/>
    </location>
</feature>
<feature type="region of interest" description="Disordered" evidence="3">
    <location>
        <begin position="2563"/>
        <end position="2589"/>
    </location>
</feature>
<feature type="region of interest" description="Disordered" evidence="3">
    <location>
        <begin position="216"/>
        <end position="240"/>
    </location>
</feature>
<dbReference type="CTD" id="20211542"/>
<dbReference type="GO" id="GO:0003700">
    <property type="term" value="F:DNA-binding transcription factor activity"/>
    <property type="evidence" value="ECO:0000318"/>
    <property type="project" value="GO_Central"/>
</dbReference>
<feature type="compositionally biased region" description="Basic and acidic residues" evidence="3">
    <location>
        <begin position="3838"/>
        <end position="3858"/>
    </location>
</feature>
<feature type="region of interest" description="Disordered" evidence="3">
    <location>
        <begin position="1102"/>
        <end position="1202"/>
    </location>
</feature>
<dbReference type="KEGG" id="hro:HELRODRAFT_190271"/>
<dbReference type="InterPro" id="IPR036236">
    <property type="entry name" value="Znf_C2H2_sf"/>
</dbReference>
<feature type="region of interest" description="Disordered" evidence="3">
    <location>
        <begin position="1055"/>
        <end position="1085"/>
    </location>
</feature>
<feature type="domain" description="C2H2-type" evidence="4">
    <location>
        <begin position="2751"/>
        <end position="2780"/>
    </location>
</feature>
<name>T1FRU5_HELRO</name>
<feature type="compositionally biased region" description="Low complexity" evidence="3">
    <location>
        <begin position="4397"/>
        <end position="4428"/>
    </location>
</feature>
<feature type="region of interest" description="Disordered" evidence="3">
    <location>
        <begin position="916"/>
        <end position="935"/>
    </location>
</feature>
<feature type="domain" description="C2H2-type" evidence="4">
    <location>
        <begin position="2227"/>
        <end position="2255"/>
    </location>
</feature>
<dbReference type="GO" id="GO:0000978">
    <property type="term" value="F:RNA polymerase II cis-regulatory region sequence-specific DNA binding"/>
    <property type="evidence" value="ECO:0000318"/>
    <property type="project" value="GO_Central"/>
</dbReference>
<dbReference type="PROSITE" id="PS00028">
    <property type="entry name" value="ZINC_FINGER_C2H2_1"/>
    <property type="match status" value="6"/>
</dbReference>
<feature type="compositionally biased region" description="Basic and acidic residues" evidence="3">
    <location>
        <begin position="2983"/>
        <end position="2995"/>
    </location>
</feature>
<dbReference type="EMBL" id="KB095858">
    <property type="protein sequence ID" value="ESO11013.1"/>
    <property type="molecule type" value="Genomic_DNA"/>
</dbReference>
<feature type="compositionally biased region" description="Low complexity" evidence="3">
    <location>
        <begin position="1102"/>
        <end position="1117"/>
    </location>
</feature>
<feature type="compositionally biased region" description="Polar residues" evidence="3">
    <location>
        <begin position="4504"/>
        <end position="4513"/>
    </location>
</feature>
<feature type="compositionally biased region" description="Acidic residues" evidence="3">
    <location>
        <begin position="1269"/>
        <end position="1279"/>
    </location>
</feature>
<feature type="region of interest" description="Disordered" evidence="3">
    <location>
        <begin position="1889"/>
        <end position="1948"/>
    </location>
</feature>
<dbReference type="EMBL" id="AMQM01002805">
    <property type="status" value="NOT_ANNOTATED_CDS"/>
    <property type="molecule type" value="Genomic_DNA"/>
</dbReference>
<feature type="compositionally biased region" description="Basic and acidic residues" evidence="3">
    <location>
        <begin position="1153"/>
        <end position="1164"/>
    </location>
</feature>
<dbReference type="PROSITE" id="PS50157">
    <property type="entry name" value="ZINC_FINGER_C2H2_2"/>
    <property type="match status" value="5"/>
</dbReference>
<reference evidence="7" key="1">
    <citation type="submission" date="2012-12" db="EMBL/GenBank/DDBJ databases">
        <authorList>
            <person name="Hellsten U."/>
            <person name="Grimwood J."/>
            <person name="Chapman J.A."/>
            <person name="Shapiro H."/>
            <person name="Aerts A."/>
            <person name="Otillar R.P."/>
            <person name="Terry A.Y."/>
            <person name="Boore J.L."/>
            <person name="Simakov O."/>
            <person name="Marletaz F."/>
            <person name="Cho S.-J."/>
            <person name="Edsinger-Gonzales E."/>
            <person name="Havlak P."/>
            <person name="Kuo D.-H."/>
            <person name="Larsson T."/>
            <person name="Lv J."/>
            <person name="Arendt D."/>
            <person name="Savage R."/>
            <person name="Osoegawa K."/>
            <person name="de Jong P."/>
            <person name="Lindberg D.R."/>
            <person name="Seaver E.C."/>
            <person name="Weisblat D.A."/>
            <person name="Putnam N.H."/>
            <person name="Grigoriev I.V."/>
            <person name="Rokhsar D.S."/>
        </authorList>
    </citation>
    <scope>NUCLEOTIDE SEQUENCE</scope>
</reference>
<feature type="compositionally biased region" description="Low complexity" evidence="3">
    <location>
        <begin position="1244"/>
        <end position="1265"/>
    </location>
</feature>
<feature type="domain" description="C2H2-type" evidence="4">
    <location>
        <begin position="2452"/>
        <end position="2480"/>
    </location>
</feature>
<dbReference type="RefSeq" id="XP_009011282.1">
    <property type="nucleotide sequence ID" value="XM_009013034.1"/>
</dbReference>
<gene>
    <name evidence="6" type="primary">20211542</name>
    <name evidence="5" type="ORF">HELRODRAFT_190271</name>
</gene>
<feature type="compositionally biased region" description="Polar residues" evidence="3">
    <location>
        <begin position="1999"/>
        <end position="2013"/>
    </location>
</feature>
<feature type="compositionally biased region" description="Polar residues" evidence="3">
    <location>
        <begin position="3911"/>
        <end position="3920"/>
    </location>
</feature>
<feature type="region of interest" description="Disordered" evidence="3">
    <location>
        <begin position="507"/>
        <end position="559"/>
    </location>
</feature>
<feature type="compositionally biased region" description="Low complexity" evidence="3">
    <location>
        <begin position="45"/>
        <end position="56"/>
    </location>
</feature>
<feature type="compositionally biased region" description="Basic residues" evidence="3">
    <location>
        <begin position="2298"/>
        <end position="2307"/>
    </location>
</feature>
<feature type="compositionally biased region" description="Polar residues" evidence="3">
    <location>
        <begin position="1611"/>
        <end position="1625"/>
    </location>
</feature>
<feature type="region of interest" description="Disordered" evidence="3">
    <location>
        <begin position="4597"/>
        <end position="4622"/>
    </location>
</feature>
<feature type="region of interest" description="Disordered" evidence="3">
    <location>
        <begin position="3203"/>
        <end position="3296"/>
    </location>
</feature>
<feature type="compositionally biased region" description="Low complexity" evidence="3">
    <location>
        <begin position="4723"/>
        <end position="4757"/>
    </location>
</feature>
<feature type="region of interest" description="Disordered" evidence="3">
    <location>
        <begin position="1785"/>
        <end position="1854"/>
    </location>
</feature>
<dbReference type="Gene3D" id="3.30.160.60">
    <property type="entry name" value="Classic Zinc Finger"/>
    <property type="match status" value="2"/>
</dbReference>
<feature type="compositionally biased region" description="Acidic residues" evidence="3">
    <location>
        <begin position="1064"/>
        <end position="1085"/>
    </location>
</feature>
<reference evidence="6" key="3">
    <citation type="submission" date="2015-06" db="UniProtKB">
        <authorList>
            <consortium name="EnsemblMetazoa"/>
        </authorList>
    </citation>
    <scope>IDENTIFICATION</scope>
</reference>
<feature type="compositionally biased region" description="Basic and acidic residues" evidence="3">
    <location>
        <begin position="1690"/>
        <end position="1699"/>
    </location>
</feature>
<feature type="region of interest" description="Disordered" evidence="3">
    <location>
        <begin position="4540"/>
        <end position="4571"/>
    </location>
</feature>
<feature type="compositionally biased region" description="Low complexity" evidence="3">
    <location>
        <begin position="4103"/>
        <end position="4118"/>
    </location>
</feature>
<feature type="domain" description="C2H2-type" evidence="4">
    <location>
        <begin position="2169"/>
        <end position="2192"/>
    </location>
</feature>
<feature type="compositionally biased region" description="Low complexity" evidence="3">
    <location>
        <begin position="4646"/>
        <end position="4673"/>
    </location>
</feature>
<organism evidence="6 7">
    <name type="scientific">Helobdella robusta</name>
    <name type="common">Californian leech</name>
    <dbReference type="NCBI Taxonomy" id="6412"/>
    <lineage>
        <taxon>Eukaryota</taxon>
        <taxon>Metazoa</taxon>
        <taxon>Spiralia</taxon>
        <taxon>Lophotrochozoa</taxon>
        <taxon>Annelida</taxon>
        <taxon>Clitellata</taxon>
        <taxon>Hirudinea</taxon>
        <taxon>Rhynchobdellida</taxon>
        <taxon>Glossiphoniidae</taxon>
        <taxon>Helobdella</taxon>
    </lineage>
</organism>
<feature type="compositionally biased region" description="Polar residues" evidence="3">
    <location>
        <begin position="3406"/>
        <end position="3421"/>
    </location>
</feature>
<feature type="compositionally biased region" description="Acidic residues" evidence="3">
    <location>
        <begin position="516"/>
        <end position="530"/>
    </location>
</feature>
<feature type="compositionally biased region" description="Acidic residues" evidence="3">
    <location>
        <begin position="1298"/>
        <end position="1313"/>
    </location>
</feature>
<dbReference type="EnsemblMetazoa" id="HelroT190271">
    <property type="protein sequence ID" value="HelroP190271"/>
    <property type="gene ID" value="HelroG190271"/>
</dbReference>
<feature type="region of interest" description="Disordered" evidence="3">
    <location>
        <begin position="1611"/>
        <end position="1654"/>
    </location>
</feature>
<feature type="compositionally biased region" description="Acidic residues" evidence="3">
    <location>
        <begin position="539"/>
        <end position="552"/>
    </location>
</feature>
<feature type="region of interest" description="Disordered" evidence="3">
    <location>
        <begin position="3893"/>
        <end position="3920"/>
    </location>
</feature>
<feature type="region of interest" description="Disordered" evidence="3">
    <location>
        <begin position="1672"/>
        <end position="1720"/>
    </location>
</feature>
<dbReference type="GeneID" id="20211542"/>
<reference evidence="5 7" key="2">
    <citation type="journal article" date="2013" name="Nature">
        <title>Insights into bilaterian evolution from three spiralian genomes.</title>
        <authorList>
            <person name="Simakov O."/>
            <person name="Marletaz F."/>
            <person name="Cho S.J."/>
            <person name="Edsinger-Gonzales E."/>
            <person name="Havlak P."/>
            <person name="Hellsten U."/>
            <person name="Kuo D.H."/>
            <person name="Larsson T."/>
            <person name="Lv J."/>
            <person name="Arendt D."/>
            <person name="Savage R."/>
            <person name="Osoegawa K."/>
            <person name="de Jong P."/>
            <person name="Grimwood J."/>
            <person name="Chapman J.A."/>
            <person name="Shapiro H."/>
            <person name="Aerts A."/>
            <person name="Otillar R.P."/>
            <person name="Terry A.Y."/>
            <person name="Boore J.L."/>
            <person name="Grigoriev I.V."/>
            <person name="Lindberg D.R."/>
            <person name="Seaver E.C."/>
            <person name="Weisblat D.A."/>
            <person name="Putnam N.H."/>
            <person name="Rokhsar D.S."/>
        </authorList>
    </citation>
    <scope>NUCLEOTIDE SEQUENCE</scope>
</reference>
<feature type="compositionally biased region" description="Low complexity" evidence="3">
    <location>
        <begin position="216"/>
        <end position="234"/>
    </location>
</feature>
<feature type="compositionally biased region" description="Basic and acidic residues" evidence="3">
    <location>
        <begin position="3987"/>
        <end position="3996"/>
    </location>
</feature>
<feature type="compositionally biased region" description="Polar residues" evidence="3">
    <location>
        <begin position="4294"/>
        <end position="4303"/>
    </location>
</feature>
<feature type="compositionally biased region" description="Basic and acidic residues" evidence="3">
    <location>
        <begin position="2276"/>
        <end position="2289"/>
    </location>
</feature>
<feature type="compositionally biased region" description="Low complexity" evidence="3">
    <location>
        <begin position="1337"/>
        <end position="1359"/>
    </location>
</feature>
<feature type="compositionally biased region" description="Low complexity" evidence="3">
    <location>
        <begin position="3963"/>
        <end position="3973"/>
    </location>
</feature>
<feature type="compositionally biased region" description="Basic and acidic residues" evidence="3">
    <location>
        <begin position="2842"/>
        <end position="2851"/>
    </location>
</feature>
<feature type="region of interest" description="Disordered" evidence="3">
    <location>
        <begin position="3570"/>
        <end position="3607"/>
    </location>
</feature>
<feature type="compositionally biased region" description="Polar residues" evidence="3">
    <location>
        <begin position="1675"/>
        <end position="1687"/>
    </location>
</feature>
<feature type="region of interest" description="Disordered" evidence="3">
    <location>
        <begin position="2276"/>
        <end position="2334"/>
    </location>
</feature>
<dbReference type="OrthoDB" id="6077919at2759"/>
<evidence type="ECO:0000256" key="3">
    <source>
        <dbReference type="SAM" id="MobiDB-lite"/>
    </source>
</evidence>
<dbReference type="GO" id="GO:0006357">
    <property type="term" value="P:regulation of transcription by RNA polymerase II"/>
    <property type="evidence" value="ECO:0000318"/>
    <property type="project" value="GO_Central"/>
</dbReference>
<feature type="compositionally biased region" description="Basic residues" evidence="3">
    <location>
        <begin position="1634"/>
        <end position="1647"/>
    </location>
</feature>
<feature type="compositionally biased region" description="Basic and acidic residues" evidence="3">
    <location>
        <begin position="3570"/>
        <end position="3580"/>
    </location>
</feature>
<protein>
    <recommendedName>
        <fullName evidence="4">C2H2-type domain-containing protein</fullName>
    </recommendedName>
</protein>
<feature type="region of interest" description="Disordered" evidence="3">
    <location>
        <begin position="2817"/>
        <end position="2890"/>
    </location>
</feature>
<dbReference type="OMA" id="GSECQQG"/>
<feature type="region of interest" description="Disordered" evidence="3">
    <location>
        <begin position="45"/>
        <end position="73"/>
    </location>
</feature>
<feature type="compositionally biased region" description="Basic and acidic residues" evidence="3">
    <location>
        <begin position="3785"/>
        <end position="3801"/>
    </location>
</feature>
<feature type="compositionally biased region" description="Low complexity" evidence="3">
    <location>
        <begin position="1889"/>
        <end position="1908"/>
    </location>
</feature>
<feature type="region of interest" description="Disordered" evidence="3">
    <location>
        <begin position="4638"/>
        <end position="4785"/>
    </location>
</feature>
<dbReference type="InterPro" id="IPR013087">
    <property type="entry name" value="Znf_C2H2_type"/>
</dbReference>
<feature type="compositionally biased region" description="Acidic residues" evidence="3">
    <location>
        <begin position="1123"/>
        <end position="1138"/>
    </location>
</feature>
<feature type="compositionally biased region" description="Basic residues" evidence="3">
    <location>
        <begin position="3217"/>
        <end position="3227"/>
    </location>
</feature>
<feature type="compositionally biased region" description="Basic residues" evidence="3">
    <location>
        <begin position="1700"/>
        <end position="1711"/>
    </location>
</feature>
<feature type="compositionally biased region" description="Low complexity" evidence="3">
    <location>
        <begin position="1450"/>
        <end position="1471"/>
    </location>
</feature>
<feature type="compositionally biased region" description="Basic and acidic residues" evidence="3">
    <location>
        <begin position="1172"/>
        <end position="1185"/>
    </location>
</feature>
<evidence type="ECO:0000256" key="1">
    <source>
        <dbReference type="PROSITE-ProRule" id="PRU00042"/>
    </source>
</evidence>
<feature type="region of interest" description="Disordered" evidence="3">
    <location>
        <begin position="1244"/>
        <end position="1359"/>
    </location>
</feature>
<feature type="compositionally biased region" description="Basic residues" evidence="3">
    <location>
        <begin position="2996"/>
        <end position="3006"/>
    </location>
</feature>
<feature type="compositionally biased region" description="Polar residues" evidence="3">
    <location>
        <begin position="1823"/>
        <end position="1832"/>
    </location>
</feature>
<feature type="compositionally biased region" description="Basic and acidic residues" evidence="3">
    <location>
        <begin position="3261"/>
        <end position="3285"/>
    </location>
</feature>
<feature type="compositionally biased region" description="Low complexity" evidence="3">
    <location>
        <begin position="1409"/>
        <end position="1429"/>
    </location>
</feature>
<keyword evidence="1" id="KW-0479">Metal-binding</keyword>
<dbReference type="eggNOG" id="KOG1721">
    <property type="taxonomic scope" value="Eukaryota"/>
</dbReference>
<feature type="compositionally biased region" description="Low complexity" evidence="3">
    <location>
        <begin position="2381"/>
        <end position="2398"/>
    </location>
</feature>
<feature type="region of interest" description="Disordered" evidence="3">
    <location>
        <begin position="3785"/>
        <end position="3819"/>
    </location>
</feature>
<feature type="compositionally biased region" description="Low complexity" evidence="3">
    <location>
        <begin position="1834"/>
        <end position="1853"/>
    </location>
</feature>